<proteinExistence type="inferred from homology"/>
<sequence length="375" mass="43135">MAKWGEGDPRWIVEERPDATNVNNWHWTEKNAGPWSKERLKELLNNFKIAQNGVDCKVTEVEKLDGEASANNRKGKLIFFYEWDIKLKWEGNLAGSKDIVKGEVSIPNLSEENDVSEVDISITIKGSGEEAQRVKAFMHNVGRDKIRKQLSEYVRSLKEEFSKGLILPKKGETTVKPDNVSMITSGFNKKVNMDPIVAPKNNQIGCKLDTKSIELSEKFQCRAQEFYDAMTRIEMVTAFTQGHVKMEAEKGGKFALFGGNITGEFRELVPPKKIVQYWRYKQWPEQHFSEVTFTIDEKEDHTLVTVKQDLVPASEVEQTRDNWQRLNFNSKAVLLKIAPENDKFCIMQDFILCKFCNETVMNNLLCRFVNALPWI</sequence>
<dbReference type="GO" id="GO:0005829">
    <property type="term" value="C:cytosol"/>
    <property type="evidence" value="ECO:0007669"/>
    <property type="project" value="TreeGrafter"/>
</dbReference>
<dbReference type="GO" id="GO:0001671">
    <property type="term" value="F:ATPase activator activity"/>
    <property type="evidence" value="ECO:0007669"/>
    <property type="project" value="InterPro"/>
</dbReference>
<dbReference type="GO" id="GO:0006457">
    <property type="term" value="P:protein folding"/>
    <property type="evidence" value="ECO:0007669"/>
    <property type="project" value="TreeGrafter"/>
</dbReference>
<dbReference type="SUPFAM" id="SSF55961">
    <property type="entry name" value="Bet v1-like"/>
    <property type="match status" value="1"/>
</dbReference>
<dbReference type="PANTHER" id="PTHR13009">
    <property type="entry name" value="HEAT SHOCK PROTEIN 90 HSP90 CO-CHAPERONE AHA-1"/>
    <property type="match status" value="1"/>
</dbReference>
<dbReference type="SUPFAM" id="SSF103111">
    <property type="entry name" value="Activator of Hsp90 ATPase, Aha1"/>
    <property type="match status" value="1"/>
</dbReference>
<dbReference type="InterPro" id="IPR023393">
    <property type="entry name" value="START-like_dom_sf"/>
</dbReference>
<reference evidence="3" key="1">
    <citation type="journal article" date="2021" name="G3 (Bethesda)">
        <title>Genome and transcriptome analysis of the beet armyworm Spodoptera exigua reveals targets for pest control. .</title>
        <authorList>
            <person name="Simon S."/>
            <person name="Breeschoten T."/>
            <person name="Jansen H.J."/>
            <person name="Dirks R.P."/>
            <person name="Schranz M.E."/>
            <person name="Ros V.I.D."/>
        </authorList>
    </citation>
    <scope>NUCLEOTIDE SEQUENCE</scope>
    <source>
        <strain evidence="3">TB_SE_WUR_2020</strain>
    </source>
</reference>
<organism evidence="3 4">
    <name type="scientific">Spodoptera exigua</name>
    <name type="common">Beet armyworm</name>
    <name type="synonym">Noctua fulgens</name>
    <dbReference type="NCBI Taxonomy" id="7107"/>
    <lineage>
        <taxon>Eukaryota</taxon>
        <taxon>Metazoa</taxon>
        <taxon>Ecdysozoa</taxon>
        <taxon>Arthropoda</taxon>
        <taxon>Hexapoda</taxon>
        <taxon>Insecta</taxon>
        <taxon>Pterygota</taxon>
        <taxon>Neoptera</taxon>
        <taxon>Endopterygota</taxon>
        <taxon>Lepidoptera</taxon>
        <taxon>Glossata</taxon>
        <taxon>Ditrysia</taxon>
        <taxon>Noctuoidea</taxon>
        <taxon>Noctuidae</taxon>
        <taxon>Amphipyrinae</taxon>
        <taxon>Spodoptera</taxon>
    </lineage>
</organism>
<dbReference type="GO" id="GO:0051087">
    <property type="term" value="F:protein-folding chaperone binding"/>
    <property type="evidence" value="ECO:0007669"/>
    <property type="project" value="InterPro"/>
</dbReference>
<dbReference type="InterPro" id="IPR036338">
    <property type="entry name" value="Aha1"/>
</dbReference>
<gene>
    <name evidence="3" type="ORF">HF086_016367</name>
</gene>
<dbReference type="Proteomes" id="UP000814243">
    <property type="component" value="Unassembled WGS sequence"/>
</dbReference>
<comment type="similarity">
    <text evidence="1">Belongs to the AHA1 family.</text>
</comment>
<dbReference type="InterPro" id="IPR013538">
    <property type="entry name" value="ASHA1/2-like_C"/>
</dbReference>
<dbReference type="Gene3D" id="3.15.10.20">
    <property type="entry name" value="Activator of Hsp90 ATPase Aha1, N-terminal domain"/>
    <property type="match status" value="1"/>
</dbReference>
<name>A0A922MNU3_SPOEX</name>
<dbReference type="AlphaFoldDB" id="A0A922MNU3"/>
<dbReference type="CDD" id="cd08892">
    <property type="entry name" value="SRPBCC_Aha1"/>
    <property type="match status" value="1"/>
</dbReference>
<accession>A0A922MNU3</accession>
<evidence type="ECO:0000256" key="1">
    <source>
        <dbReference type="ARBA" id="ARBA00006817"/>
    </source>
</evidence>
<dbReference type="SMART" id="SM01000">
    <property type="entry name" value="Aha1_N"/>
    <property type="match status" value="1"/>
</dbReference>
<dbReference type="EMBL" id="JACEFF010000307">
    <property type="protein sequence ID" value="KAH9639786.1"/>
    <property type="molecule type" value="Genomic_DNA"/>
</dbReference>
<feature type="domain" description="Activator of Hsp90 ATPase AHSA1-like N-terminal" evidence="2">
    <location>
        <begin position="29"/>
        <end position="163"/>
    </location>
</feature>
<evidence type="ECO:0000313" key="3">
    <source>
        <dbReference type="EMBL" id="KAH9639786.1"/>
    </source>
</evidence>
<comment type="caution">
    <text evidence="3">The sequence shown here is derived from an EMBL/GenBank/DDBJ whole genome shotgun (WGS) entry which is preliminary data.</text>
</comment>
<protein>
    <recommendedName>
        <fullName evidence="2">Activator of Hsp90 ATPase AHSA1-like N-terminal domain-containing protein</fullName>
    </recommendedName>
</protein>
<dbReference type="Pfam" id="PF09229">
    <property type="entry name" value="Aha1_N"/>
    <property type="match status" value="1"/>
</dbReference>
<evidence type="ECO:0000259" key="2">
    <source>
        <dbReference type="SMART" id="SM01000"/>
    </source>
</evidence>
<dbReference type="Pfam" id="PF08327">
    <property type="entry name" value="AHSA1"/>
    <property type="match status" value="1"/>
</dbReference>
<dbReference type="PANTHER" id="PTHR13009:SF22">
    <property type="entry name" value="LD43819P"/>
    <property type="match status" value="1"/>
</dbReference>
<dbReference type="InterPro" id="IPR015310">
    <property type="entry name" value="AHSA1-like_N"/>
</dbReference>
<evidence type="ECO:0000313" key="4">
    <source>
        <dbReference type="Proteomes" id="UP000814243"/>
    </source>
</evidence>
<dbReference type="Gene3D" id="3.30.530.20">
    <property type="match status" value="1"/>
</dbReference>